<sequence>MTIDSGNLPVAVRFVGSLRPQEYERAIAVGYGNALLAQAQGLLEAGGEGSFKSLPSRRQKMLDFLAATTWDQYMEKAVAAFGGTFRAESHFRDRHGKPGVTLVADNTTIATLDVSPDWVAEVGAGVVAGEVVQCGSKIRSMRSSATVASSTDCDESDDQLEVRLLAHLTNLLLARES</sequence>
<dbReference type="Proteomes" id="UP000295627">
    <property type="component" value="Unassembled WGS sequence"/>
</dbReference>
<gene>
    <name evidence="1" type="ORF">EJ571_21770</name>
</gene>
<evidence type="ECO:0000313" key="2">
    <source>
        <dbReference type="Proteomes" id="UP000295627"/>
    </source>
</evidence>
<reference evidence="1 2" key="1">
    <citation type="journal article" date="2019" name="Sci. Rep.">
        <title>Extended insight into the Mycobacterium chelonae-abscessus complex through whole genome sequencing of Mycobacterium salmoniphilum outbreak and Mycobacterium salmoniphilum-like strains.</title>
        <authorList>
            <person name="Behra P.R.K."/>
            <person name="Das S."/>
            <person name="Pettersson B.M.F."/>
            <person name="Shirreff L."/>
            <person name="DuCote T."/>
            <person name="Jacobsson K.G."/>
            <person name="Ennis D.G."/>
            <person name="Kirsebom L.A."/>
        </authorList>
    </citation>
    <scope>NUCLEOTIDE SEQUENCE [LARGE SCALE GENOMIC DNA]</scope>
    <source>
        <strain evidence="1 2">DSM 45524</strain>
    </source>
</reference>
<name>A0A4R5P6W0_9MYCO</name>
<dbReference type="EMBL" id="RXLR01000019">
    <property type="protein sequence ID" value="TDH19193.1"/>
    <property type="molecule type" value="Genomic_DNA"/>
</dbReference>
<evidence type="ECO:0000313" key="1">
    <source>
        <dbReference type="EMBL" id="TDH19193.1"/>
    </source>
</evidence>
<proteinExistence type="predicted"/>
<dbReference type="AlphaFoldDB" id="A0A4R5P6W0"/>
<protein>
    <submittedName>
        <fullName evidence="1">Uncharacterized protein</fullName>
    </submittedName>
</protein>
<comment type="caution">
    <text evidence="1">The sequence shown here is derived from an EMBL/GenBank/DDBJ whole genome shotgun (WGS) entry which is preliminary data.</text>
</comment>
<organism evidence="1 2">
    <name type="scientific">Mycobacteroides franklinii</name>
    <dbReference type="NCBI Taxonomy" id="948102"/>
    <lineage>
        <taxon>Bacteria</taxon>
        <taxon>Bacillati</taxon>
        <taxon>Actinomycetota</taxon>
        <taxon>Actinomycetes</taxon>
        <taxon>Mycobacteriales</taxon>
        <taxon>Mycobacteriaceae</taxon>
        <taxon>Mycobacteroides</taxon>
    </lineage>
</organism>
<dbReference type="RefSeq" id="WP_133052540.1">
    <property type="nucleotide sequence ID" value="NZ_MAFQ01000001.1"/>
</dbReference>
<accession>A0A4R5P6W0</accession>